<evidence type="ECO:0000256" key="3">
    <source>
        <dbReference type="ARBA" id="ARBA00022448"/>
    </source>
</evidence>
<evidence type="ECO:0000256" key="6">
    <source>
        <dbReference type="ARBA" id="ARBA00022723"/>
    </source>
</evidence>
<comment type="subcellular location">
    <subcellularLocation>
        <location evidence="2">Membrane</location>
        <topology evidence="2">Multi-pass membrane protein</topology>
    </subcellularLocation>
</comment>
<keyword evidence="5 11" id="KW-0812">Transmembrane</keyword>
<evidence type="ECO:0000256" key="4">
    <source>
        <dbReference type="ARBA" id="ARBA00022617"/>
    </source>
</evidence>
<dbReference type="EMBL" id="JARQZJ010000065">
    <property type="protein sequence ID" value="KAK9880647.1"/>
    <property type="molecule type" value="Genomic_DNA"/>
</dbReference>
<name>A0AAW1UAB1_9CUCU</name>
<evidence type="ECO:0000259" key="12">
    <source>
        <dbReference type="PROSITE" id="PS50939"/>
    </source>
</evidence>
<evidence type="ECO:0000256" key="1">
    <source>
        <dbReference type="ARBA" id="ARBA00001970"/>
    </source>
</evidence>
<feature type="transmembrane region" description="Helical" evidence="11">
    <location>
        <begin position="176"/>
        <end position="196"/>
    </location>
</feature>
<dbReference type="PANTHER" id="PTHR10106:SF0">
    <property type="entry name" value="LD36721P"/>
    <property type="match status" value="1"/>
</dbReference>
<feature type="transmembrane region" description="Helical" evidence="11">
    <location>
        <begin position="33"/>
        <end position="52"/>
    </location>
</feature>
<keyword evidence="14" id="KW-1185">Reference proteome</keyword>
<dbReference type="InterPro" id="IPR006593">
    <property type="entry name" value="Cyt_b561/ferric_Rdtase_TM"/>
</dbReference>
<dbReference type="GO" id="GO:0046872">
    <property type="term" value="F:metal ion binding"/>
    <property type="evidence" value="ECO:0007669"/>
    <property type="project" value="UniProtKB-KW"/>
</dbReference>
<evidence type="ECO:0000256" key="2">
    <source>
        <dbReference type="ARBA" id="ARBA00004141"/>
    </source>
</evidence>
<dbReference type="InterPro" id="IPR043205">
    <property type="entry name" value="CYB561/CYBRD1-like"/>
</dbReference>
<protein>
    <recommendedName>
        <fullName evidence="12">Cytochrome b561 domain-containing protein</fullName>
    </recommendedName>
</protein>
<feature type="transmembrane region" description="Helical" evidence="11">
    <location>
        <begin position="103"/>
        <end position="124"/>
    </location>
</feature>
<dbReference type="PANTHER" id="PTHR10106">
    <property type="entry name" value="CYTOCHROME B561-RELATED"/>
    <property type="match status" value="1"/>
</dbReference>
<feature type="transmembrane region" description="Helical" evidence="11">
    <location>
        <begin position="72"/>
        <end position="91"/>
    </location>
</feature>
<evidence type="ECO:0000313" key="14">
    <source>
        <dbReference type="Proteomes" id="UP001431783"/>
    </source>
</evidence>
<dbReference type="SMART" id="SM00665">
    <property type="entry name" value="B561"/>
    <property type="match status" value="1"/>
</dbReference>
<evidence type="ECO:0000256" key="10">
    <source>
        <dbReference type="ARBA" id="ARBA00023136"/>
    </source>
</evidence>
<feature type="transmembrane region" description="Helical" evidence="11">
    <location>
        <begin position="144"/>
        <end position="164"/>
    </location>
</feature>
<dbReference type="Pfam" id="PF03188">
    <property type="entry name" value="Cytochrom_B561"/>
    <property type="match status" value="1"/>
</dbReference>
<proteinExistence type="predicted"/>
<dbReference type="GO" id="GO:0016020">
    <property type="term" value="C:membrane"/>
    <property type="evidence" value="ECO:0007669"/>
    <property type="project" value="UniProtKB-SubCell"/>
</dbReference>
<feature type="domain" description="Cytochrome b561" evidence="12">
    <location>
        <begin position="36"/>
        <end position="237"/>
    </location>
</feature>
<accession>A0AAW1UAB1</accession>
<evidence type="ECO:0000256" key="11">
    <source>
        <dbReference type="SAM" id="Phobius"/>
    </source>
</evidence>
<evidence type="ECO:0000256" key="8">
    <source>
        <dbReference type="ARBA" id="ARBA00022989"/>
    </source>
</evidence>
<keyword evidence="8 11" id="KW-1133">Transmembrane helix</keyword>
<dbReference type="PROSITE" id="PS50939">
    <property type="entry name" value="CYTOCHROME_B561"/>
    <property type="match status" value="1"/>
</dbReference>
<keyword evidence="9" id="KW-0408">Iron</keyword>
<comment type="cofactor">
    <cofactor evidence="1">
        <name>heme b</name>
        <dbReference type="ChEBI" id="CHEBI:60344"/>
    </cofactor>
</comment>
<evidence type="ECO:0000256" key="5">
    <source>
        <dbReference type="ARBA" id="ARBA00022692"/>
    </source>
</evidence>
<keyword evidence="3" id="KW-0813">Transport</keyword>
<dbReference type="GO" id="GO:0016491">
    <property type="term" value="F:oxidoreductase activity"/>
    <property type="evidence" value="ECO:0007669"/>
    <property type="project" value="InterPro"/>
</dbReference>
<dbReference type="AlphaFoldDB" id="A0AAW1UAB1"/>
<reference evidence="13 14" key="1">
    <citation type="submission" date="2023-03" db="EMBL/GenBank/DDBJ databases">
        <title>Genome insight into feeding habits of ladybird beetles.</title>
        <authorList>
            <person name="Li H.-S."/>
            <person name="Huang Y.-H."/>
            <person name="Pang H."/>
        </authorList>
    </citation>
    <scope>NUCLEOTIDE SEQUENCE [LARGE SCALE GENOMIC DNA]</scope>
    <source>
        <strain evidence="13">SYSU_2023b</strain>
        <tissue evidence="13">Whole body</tissue>
    </source>
</reference>
<dbReference type="FunFam" id="1.20.120.1770:FF:000001">
    <property type="entry name" value="Cytochrome b reductase 1"/>
    <property type="match status" value="1"/>
</dbReference>
<evidence type="ECO:0000313" key="13">
    <source>
        <dbReference type="EMBL" id="KAK9880647.1"/>
    </source>
</evidence>
<feature type="transmembrane region" description="Helical" evidence="11">
    <location>
        <begin position="216"/>
        <end position="236"/>
    </location>
</feature>
<keyword evidence="7" id="KW-0249">Electron transport</keyword>
<keyword evidence="10 11" id="KW-0472">Membrane</keyword>
<comment type="caution">
    <text evidence="13">The sequence shown here is derived from an EMBL/GenBank/DDBJ whole genome shotgun (WGS) entry which is preliminary data.</text>
</comment>
<sequence>MFARYTSSEFVPFLNINMESQADHARLKLYKTLYTITTALGLGLIVLIVIWFDFYGGGYSLTDSSLEFNWHPVLMITSMLFLYSQSILIYRTARNMPKFKVKCLHAGLHIFILVIAALGVTAVFKSNETVPPSPNLYSVHSWLGILTLALFSCQLVVGFATFLFPGASKNLRTLVLPYHVTVGSSGFIMALFTAGMGLMEQAQGITNYTELPPAGILINTIGLVIIVFGVLTIHLVTDSYYKRTEVLEDIALQE</sequence>
<gene>
    <name evidence="13" type="ORF">WA026_011886</name>
</gene>
<evidence type="ECO:0000256" key="9">
    <source>
        <dbReference type="ARBA" id="ARBA00023004"/>
    </source>
</evidence>
<dbReference type="Proteomes" id="UP001431783">
    <property type="component" value="Unassembled WGS sequence"/>
</dbReference>
<keyword evidence="6" id="KW-0479">Metal-binding</keyword>
<organism evidence="13 14">
    <name type="scientific">Henosepilachna vigintioctopunctata</name>
    <dbReference type="NCBI Taxonomy" id="420089"/>
    <lineage>
        <taxon>Eukaryota</taxon>
        <taxon>Metazoa</taxon>
        <taxon>Ecdysozoa</taxon>
        <taxon>Arthropoda</taxon>
        <taxon>Hexapoda</taxon>
        <taxon>Insecta</taxon>
        <taxon>Pterygota</taxon>
        <taxon>Neoptera</taxon>
        <taxon>Endopterygota</taxon>
        <taxon>Coleoptera</taxon>
        <taxon>Polyphaga</taxon>
        <taxon>Cucujiformia</taxon>
        <taxon>Coccinelloidea</taxon>
        <taxon>Coccinellidae</taxon>
        <taxon>Epilachninae</taxon>
        <taxon>Epilachnini</taxon>
        <taxon>Henosepilachna</taxon>
    </lineage>
</organism>
<evidence type="ECO:0000256" key="7">
    <source>
        <dbReference type="ARBA" id="ARBA00022982"/>
    </source>
</evidence>
<keyword evidence="4" id="KW-0349">Heme</keyword>
<dbReference type="Gene3D" id="1.20.120.1770">
    <property type="match status" value="1"/>
</dbReference>